<reference evidence="4 5" key="1">
    <citation type="submission" date="2015-12" db="EMBL/GenBank/DDBJ databases">
        <title>The genome of Folsomia candida.</title>
        <authorList>
            <person name="Faddeeva A."/>
            <person name="Derks M.F."/>
            <person name="Anvar Y."/>
            <person name="Smit S."/>
            <person name="Van Straalen N."/>
            <person name="Roelofs D."/>
        </authorList>
    </citation>
    <scope>NUCLEOTIDE SEQUENCE [LARGE SCALE GENOMIC DNA]</scope>
    <source>
        <strain evidence="4 5">VU population</strain>
        <tissue evidence="4">Whole body</tissue>
    </source>
</reference>
<feature type="transmembrane region" description="Helical" evidence="2">
    <location>
        <begin position="17"/>
        <end position="48"/>
    </location>
</feature>
<evidence type="ECO:0000259" key="3">
    <source>
        <dbReference type="Pfam" id="PF06974"/>
    </source>
</evidence>
<dbReference type="PANTHER" id="PTHR31650">
    <property type="entry name" value="O-ACYLTRANSFERASE (WSD1-LIKE) FAMILY PROTEIN"/>
    <property type="match status" value="1"/>
</dbReference>
<sequence>MSSPAKNNTSFPQTRIFVIYCLSTLVSLFLTPVLLVVAFLMCTARLLISLYLRVRTNNTVKLVQCMDSFQIFDRPNNLLETYTLLILKGAGDLGKIKKALSDKVINNVTYEKLRCRVVKKFGFYCWEILSPEEFRLEEHVKLVENNNLRIFPGLNNNTLEIKEAAFTEKQVFEKLSEFYSCGMQIDKPRWEVNLVTKFSYETDNLNDEIPQYAVIFRVHHSIMDGISMYLLISQALADVGVDVAKSMPFNPLKPLPIPLYLKFWTFLKLLFVWPKLMYESVGLPSESNCFHGPALSNKKIITWTNHFTIESLRKIRSCGGDGSKSKCFGTNAVLNAAVGGAFLRLAEIKGVRPVPREITGLTSIPMLPYPNLKPQNRFSGAFFPLRVGGVESRLDRVRETDRTLKEITTSPLILLNSLLLRFIGTLPADWSQNLTDSREFTVLTSNIPGPSIPGYLFEGDILMDVAGFLPIKNKTGFAFCFVSYCGKIRLTMVADAAVASEQDVQILKEAFENEIVELEREAESHQYQPSNV</sequence>
<evidence type="ECO:0000256" key="2">
    <source>
        <dbReference type="SAM" id="Phobius"/>
    </source>
</evidence>
<evidence type="ECO:0000313" key="4">
    <source>
        <dbReference type="EMBL" id="OXA56115.1"/>
    </source>
</evidence>
<keyword evidence="1" id="KW-0175">Coiled coil</keyword>
<keyword evidence="2" id="KW-0812">Transmembrane</keyword>
<keyword evidence="2" id="KW-1133">Transmembrane helix</keyword>
<comment type="caution">
    <text evidence="4">The sequence shown here is derived from an EMBL/GenBank/DDBJ whole genome shotgun (WGS) entry which is preliminary data.</text>
</comment>
<accession>A0A226EEX1</accession>
<dbReference type="InterPro" id="IPR009721">
    <property type="entry name" value="O-acyltransferase_WSD1_C"/>
</dbReference>
<proteinExistence type="predicted"/>
<protein>
    <recommendedName>
        <fullName evidence="3">O-acyltransferase WSD1 C-terminal domain-containing protein</fullName>
    </recommendedName>
</protein>
<name>A0A226EEX1_FOLCA</name>
<gene>
    <name evidence="4" type="ORF">Fcan01_10024</name>
</gene>
<dbReference type="OMA" id="FGFYCWE"/>
<dbReference type="GO" id="GO:0008374">
    <property type="term" value="F:O-acyltransferase activity"/>
    <property type="evidence" value="ECO:0007669"/>
    <property type="project" value="InterPro"/>
</dbReference>
<keyword evidence="2" id="KW-0472">Membrane</keyword>
<dbReference type="EMBL" id="LNIX01000004">
    <property type="protein sequence ID" value="OXA56115.1"/>
    <property type="molecule type" value="Genomic_DNA"/>
</dbReference>
<dbReference type="PANTHER" id="PTHR31650:SF1">
    <property type="entry name" value="WAX ESTER SYNTHASE_DIACYLGLYCEROL ACYLTRANSFERASE 4-RELATED"/>
    <property type="match status" value="1"/>
</dbReference>
<evidence type="ECO:0000313" key="5">
    <source>
        <dbReference type="Proteomes" id="UP000198287"/>
    </source>
</evidence>
<dbReference type="GO" id="GO:0005886">
    <property type="term" value="C:plasma membrane"/>
    <property type="evidence" value="ECO:0007669"/>
    <property type="project" value="TreeGrafter"/>
</dbReference>
<dbReference type="GO" id="GO:0019432">
    <property type="term" value="P:triglyceride biosynthetic process"/>
    <property type="evidence" value="ECO:0007669"/>
    <property type="project" value="TreeGrafter"/>
</dbReference>
<dbReference type="Proteomes" id="UP000198287">
    <property type="component" value="Unassembled WGS sequence"/>
</dbReference>
<feature type="domain" description="O-acyltransferase WSD1 C-terminal" evidence="3">
    <location>
        <begin position="376"/>
        <end position="518"/>
    </location>
</feature>
<organism evidence="4 5">
    <name type="scientific">Folsomia candida</name>
    <name type="common">Springtail</name>
    <dbReference type="NCBI Taxonomy" id="158441"/>
    <lineage>
        <taxon>Eukaryota</taxon>
        <taxon>Metazoa</taxon>
        <taxon>Ecdysozoa</taxon>
        <taxon>Arthropoda</taxon>
        <taxon>Hexapoda</taxon>
        <taxon>Collembola</taxon>
        <taxon>Entomobryomorpha</taxon>
        <taxon>Isotomoidea</taxon>
        <taxon>Isotomidae</taxon>
        <taxon>Proisotominae</taxon>
        <taxon>Folsomia</taxon>
    </lineage>
</organism>
<dbReference type="InterPro" id="IPR045034">
    <property type="entry name" value="O-acyltransferase_WSD1-like"/>
</dbReference>
<evidence type="ECO:0000256" key="1">
    <source>
        <dbReference type="SAM" id="Coils"/>
    </source>
</evidence>
<feature type="coiled-coil region" evidence="1">
    <location>
        <begin position="501"/>
        <end position="528"/>
    </location>
</feature>
<dbReference type="AlphaFoldDB" id="A0A226EEX1"/>
<dbReference type="Pfam" id="PF06974">
    <property type="entry name" value="WS_DGAT_C"/>
    <property type="match status" value="1"/>
</dbReference>
<keyword evidence="5" id="KW-1185">Reference proteome</keyword>
<dbReference type="OrthoDB" id="619536at2759"/>